<dbReference type="CDD" id="cd00840">
    <property type="entry name" value="MPP_Mre11_N"/>
    <property type="match status" value="1"/>
</dbReference>
<dbReference type="InterPro" id="IPR041796">
    <property type="entry name" value="Mre11_N"/>
</dbReference>
<organism evidence="3 4">
    <name type="scientific">Acidaminobacter hydrogenoformans DSM 2784</name>
    <dbReference type="NCBI Taxonomy" id="1120920"/>
    <lineage>
        <taxon>Bacteria</taxon>
        <taxon>Bacillati</taxon>
        <taxon>Bacillota</taxon>
        <taxon>Clostridia</taxon>
        <taxon>Peptostreptococcales</taxon>
        <taxon>Acidaminobacteraceae</taxon>
        <taxon>Acidaminobacter</taxon>
    </lineage>
</organism>
<dbReference type="Gene3D" id="3.60.21.10">
    <property type="match status" value="1"/>
</dbReference>
<dbReference type="GO" id="GO:0004527">
    <property type="term" value="F:exonuclease activity"/>
    <property type="evidence" value="ECO:0007669"/>
    <property type="project" value="UniProtKB-KW"/>
</dbReference>
<dbReference type="Pfam" id="PF00149">
    <property type="entry name" value="Metallophos"/>
    <property type="match status" value="1"/>
</dbReference>
<dbReference type="InterPro" id="IPR050535">
    <property type="entry name" value="DNA_Repair-Maintenance_Comp"/>
</dbReference>
<evidence type="ECO:0000256" key="1">
    <source>
        <dbReference type="ARBA" id="ARBA00022801"/>
    </source>
</evidence>
<feature type="domain" description="Calcineurin-like phosphoesterase" evidence="2">
    <location>
        <begin position="3"/>
        <end position="221"/>
    </location>
</feature>
<keyword evidence="3" id="KW-0540">Nuclease</keyword>
<reference evidence="3 4" key="1">
    <citation type="submission" date="2016-10" db="EMBL/GenBank/DDBJ databases">
        <authorList>
            <person name="de Groot N.N."/>
        </authorList>
    </citation>
    <scope>NUCLEOTIDE SEQUENCE [LARGE SCALE GENOMIC DNA]</scope>
    <source>
        <strain evidence="3 4">DSM 2784</strain>
    </source>
</reference>
<evidence type="ECO:0000313" key="4">
    <source>
        <dbReference type="Proteomes" id="UP000199208"/>
    </source>
</evidence>
<proteinExistence type="predicted"/>
<evidence type="ECO:0000259" key="2">
    <source>
        <dbReference type="Pfam" id="PF00149"/>
    </source>
</evidence>
<evidence type="ECO:0000313" key="3">
    <source>
        <dbReference type="EMBL" id="SCZ77648.1"/>
    </source>
</evidence>
<dbReference type="SUPFAM" id="SSF56300">
    <property type="entry name" value="Metallo-dependent phosphatases"/>
    <property type="match status" value="1"/>
</dbReference>
<dbReference type="InterPro" id="IPR029052">
    <property type="entry name" value="Metallo-depent_PP-like"/>
</dbReference>
<dbReference type="EMBL" id="FMWL01000003">
    <property type="protein sequence ID" value="SCZ77648.1"/>
    <property type="molecule type" value="Genomic_DNA"/>
</dbReference>
<gene>
    <name evidence="3" type="ORF">SAMN03080599_00846</name>
</gene>
<dbReference type="AlphaFoldDB" id="A0A1G5RUU9"/>
<dbReference type="RefSeq" id="WP_170829282.1">
    <property type="nucleotide sequence ID" value="NZ_FMWL01000003.1"/>
</dbReference>
<keyword evidence="1" id="KW-0378">Hydrolase</keyword>
<dbReference type="InterPro" id="IPR004843">
    <property type="entry name" value="Calcineurin-like_PHP"/>
</dbReference>
<keyword evidence="3" id="KW-0269">Exonuclease</keyword>
<sequence>MVQILHLGDCHFDDAYYLNRPERRRLLDESREQALRAAVETAVNRQVDLFVWAGDVLDGERRVSLKTRSLLEQALSELKEAGVEIAWMTGNHDPKCYLESQGLDQLLHAYGVHIFDGPVRTVGLTARDGSPYKIVGSGHEEKGLMENRLKTYPVKVEGVVTIGLLHGSVQGGTLQPDGGQSGESLGLPPGLKPEDLYFPCSKSDLRRLGYDLICLGHVHVPYKIDGADLPAYYAGSLTGLSHKETGSRGAWLHRLGHGGQTSTFLTLSPLEWRTVALDVTPEWSLEQLNEALQAVLKNRAGQLMLRLSINGVNDKILTALRHDQETLRDRIGNAVEAAEVELRFDMVPERVLELQRTGDTFAAHLSRCLENPEFMGAVWSVYAQRALGFEYEGEGDGHEENEDHAQVLQAALHDLWPRWMGGQRYGGGGRS</sequence>
<name>A0A1G5RUU9_9FIRM</name>
<keyword evidence="4" id="KW-1185">Reference proteome</keyword>
<dbReference type="PANTHER" id="PTHR30337:SF7">
    <property type="entry name" value="PHOSPHOESTERASE"/>
    <property type="match status" value="1"/>
</dbReference>
<protein>
    <submittedName>
        <fullName evidence="3">DNA repair exonuclease SbcCD nuclease subunit</fullName>
    </submittedName>
</protein>
<dbReference type="STRING" id="1120920.SAMN03080599_00846"/>
<accession>A0A1G5RUU9</accession>
<dbReference type="PANTHER" id="PTHR30337">
    <property type="entry name" value="COMPONENT OF ATP-DEPENDENT DSDNA EXONUCLEASE"/>
    <property type="match status" value="1"/>
</dbReference>
<dbReference type="Proteomes" id="UP000199208">
    <property type="component" value="Unassembled WGS sequence"/>
</dbReference>